<accession>A0AAW1T7A4</accession>
<reference evidence="1 2" key="1">
    <citation type="journal article" date="2024" name="Nat. Commun.">
        <title>Phylogenomics reveals the evolutionary origins of lichenization in chlorophyte algae.</title>
        <authorList>
            <person name="Puginier C."/>
            <person name="Libourel C."/>
            <person name="Otte J."/>
            <person name="Skaloud P."/>
            <person name="Haon M."/>
            <person name="Grisel S."/>
            <person name="Petersen M."/>
            <person name="Berrin J.G."/>
            <person name="Delaux P.M."/>
            <person name="Dal Grande F."/>
            <person name="Keller J."/>
        </authorList>
    </citation>
    <scope>NUCLEOTIDE SEQUENCE [LARGE SCALE GENOMIC DNA]</scope>
    <source>
        <strain evidence="1 2">SAG 2523</strain>
    </source>
</reference>
<organism evidence="1 2">
    <name type="scientific">Apatococcus fuscideae</name>
    <dbReference type="NCBI Taxonomy" id="2026836"/>
    <lineage>
        <taxon>Eukaryota</taxon>
        <taxon>Viridiplantae</taxon>
        <taxon>Chlorophyta</taxon>
        <taxon>core chlorophytes</taxon>
        <taxon>Trebouxiophyceae</taxon>
        <taxon>Chlorellales</taxon>
        <taxon>Chlorellaceae</taxon>
        <taxon>Apatococcus</taxon>
    </lineage>
</organism>
<dbReference type="Proteomes" id="UP001485043">
    <property type="component" value="Unassembled WGS sequence"/>
</dbReference>
<protein>
    <submittedName>
        <fullName evidence="1">Uncharacterized protein</fullName>
    </submittedName>
</protein>
<proteinExistence type="predicted"/>
<dbReference type="EMBL" id="JALJOV010000250">
    <property type="protein sequence ID" value="KAK9865429.1"/>
    <property type="molecule type" value="Genomic_DNA"/>
</dbReference>
<evidence type="ECO:0000313" key="1">
    <source>
        <dbReference type="EMBL" id="KAK9865429.1"/>
    </source>
</evidence>
<dbReference type="AlphaFoldDB" id="A0AAW1T7A4"/>
<keyword evidence="2" id="KW-1185">Reference proteome</keyword>
<name>A0AAW1T7A4_9CHLO</name>
<comment type="caution">
    <text evidence="1">The sequence shown here is derived from an EMBL/GenBank/DDBJ whole genome shotgun (WGS) entry which is preliminary data.</text>
</comment>
<sequence>MRNVVSEDLRNIWERMSRSAAWHCANERACIHGDAARDLNEWGTASEEARLAGEREDLSPETLTNIRWGIWNGAWHTANRIYGNQGDAQQDLDRWTRHWQAVHDDQVLNSALIDDVRWMAWNFAEWASNVRKGSQFWADQGYTRAVCHAGYILQPPSL</sequence>
<evidence type="ECO:0000313" key="2">
    <source>
        <dbReference type="Proteomes" id="UP001485043"/>
    </source>
</evidence>
<gene>
    <name evidence="1" type="ORF">WJX84_007842</name>
</gene>